<feature type="transmembrane region" description="Helical" evidence="1">
    <location>
        <begin position="32"/>
        <end position="51"/>
    </location>
</feature>
<dbReference type="OrthoDB" id="9803265at2"/>
<proteinExistence type="predicted"/>
<protein>
    <recommendedName>
        <fullName evidence="4">DUF4956 domain-containing protein</fullName>
    </recommendedName>
</protein>
<name>A0A347WMU5_9LACT</name>
<gene>
    <name evidence="2" type="ORF">CL176_10585</name>
</gene>
<dbReference type="RefSeq" id="WP_118991261.1">
    <property type="nucleotide sequence ID" value="NZ_CP023434.1"/>
</dbReference>
<keyword evidence="1" id="KW-1133">Transmembrane helix</keyword>
<evidence type="ECO:0000313" key="2">
    <source>
        <dbReference type="EMBL" id="AXY26402.1"/>
    </source>
</evidence>
<accession>A0A347WMU5</accession>
<keyword evidence="1" id="KW-0812">Transmembrane</keyword>
<dbReference type="EMBL" id="CP023434">
    <property type="protein sequence ID" value="AXY26402.1"/>
    <property type="molecule type" value="Genomic_DNA"/>
</dbReference>
<keyword evidence="1" id="KW-0472">Membrane</keyword>
<evidence type="ECO:0000256" key="1">
    <source>
        <dbReference type="SAM" id="Phobius"/>
    </source>
</evidence>
<dbReference type="KEGG" id="abae:CL176_10585"/>
<keyword evidence="3" id="KW-1185">Reference proteome</keyword>
<dbReference type="AlphaFoldDB" id="A0A347WMU5"/>
<evidence type="ECO:0008006" key="4">
    <source>
        <dbReference type="Google" id="ProtNLM"/>
    </source>
</evidence>
<organism evidence="2 3">
    <name type="scientific">Suicoccus acidiformans</name>
    <dbReference type="NCBI Taxonomy" id="2036206"/>
    <lineage>
        <taxon>Bacteria</taxon>
        <taxon>Bacillati</taxon>
        <taxon>Bacillota</taxon>
        <taxon>Bacilli</taxon>
        <taxon>Lactobacillales</taxon>
        <taxon>Aerococcaceae</taxon>
        <taxon>Suicoccus</taxon>
    </lineage>
</organism>
<reference evidence="2 3" key="1">
    <citation type="submission" date="2017-09" db="EMBL/GenBank/DDBJ databases">
        <title>Complete genome sequence of Oxytococcus suis strain ZY16052.</title>
        <authorList>
            <person name="Li F."/>
        </authorList>
    </citation>
    <scope>NUCLEOTIDE SEQUENCE [LARGE SCALE GENOMIC DNA]</scope>
    <source>
        <strain evidence="2 3">ZY16052</strain>
    </source>
</reference>
<evidence type="ECO:0000313" key="3">
    <source>
        <dbReference type="Proteomes" id="UP000263232"/>
    </source>
</evidence>
<sequence>MVCFQTNIKDPCDLGFVFWAMGIGLSSITYDGWIIAVLGSLILAVLLIFTGERHMKADDAKLLVIRGSQADTDLITQIIENLEGKTRLKAQSLLADSFELVYEIKVPTAEEQRVAKAIMQFPGVDTVNLLAPSAELV</sequence>
<dbReference type="Proteomes" id="UP000263232">
    <property type="component" value="Chromosome"/>
</dbReference>